<dbReference type="SUPFAM" id="SSF51735">
    <property type="entry name" value="NAD(P)-binding Rossmann-fold domains"/>
    <property type="match status" value="1"/>
</dbReference>
<accession>A0A0P6XA45</accession>
<evidence type="ECO:0000313" key="2">
    <source>
        <dbReference type="EMBL" id="KPL78944.1"/>
    </source>
</evidence>
<reference evidence="2 3" key="1">
    <citation type="submission" date="2015-07" db="EMBL/GenBank/DDBJ databases">
        <title>Genome sequence of Ornatilinea apprima DSM 23815.</title>
        <authorList>
            <person name="Hemp J."/>
            <person name="Ward L.M."/>
            <person name="Pace L.A."/>
            <person name="Fischer W.W."/>
        </authorList>
    </citation>
    <scope>NUCLEOTIDE SEQUENCE [LARGE SCALE GENOMIC DNA]</scope>
    <source>
        <strain evidence="2 3">P3M-1</strain>
    </source>
</reference>
<protein>
    <recommendedName>
        <fullName evidence="1">Alanine dehydrogenase/pyridine nucleotide transhydrogenase N-terminal domain-containing protein</fullName>
    </recommendedName>
</protein>
<dbReference type="Gene3D" id="3.40.50.720">
    <property type="entry name" value="NAD(P)-binding Rossmann-like Domain"/>
    <property type="match status" value="1"/>
</dbReference>
<dbReference type="OrthoDB" id="1881226at2"/>
<gene>
    <name evidence="2" type="ORF">ADN00_03325</name>
</gene>
<dbReference type="Proteomes" id="UP000050417">
    <property type="component" value="Unassembled WGS sequence"/>
</dbReference>
<feature type="domain" description="Alanine dehydrogenase/pyridine nucleotide transhydrogenase N-terminal" evidence="1">
    <location>
        <begin position="8"/>
        <end position="137"/>
    </location>
</feature>
<proteinExistence type="predicted"/>
<dbReference type="SMART" id="SM01003">
    <property type="entry name" value="AlaDh_PNT_N"/>
    <property type="match status" value="1"/>
</dbReference>
<comment type="caution">
    <text evidence="2">The sequence shown here is derived from an EMBL/GenBank/DDBJ whole genome shotgun (WGS) entry which is preliminary data.</text>
</comment>
<dbReference type="InterPro" id="IPR036291">
    <property type="entry name" value="NAD(P)-bd_dom_sf"/>
</dbReference>
<dbReference type="AlphaFoldDB" id="A0A0P6XA45"/>
<keyword evidence="3" id="KW-1185">Reference proteome</keyword>
<organism evidence="2 3">
    <name type="scientific">Ornatilinea apprima</name>
    <dbReference type="NCBI Taxonomy" id="1134406"/>
    <lineage>
        <taxon>Bacteria</taxon>
        <taxon>Bacillati</taxon>
        <taxon>Chloroflexota</taxon>
        <taxon>Anaerolineae</taxon>
        <taxon>Anaerolineales</taxon>
        <taxon>Anaerolineaceae</taxon>
        <taxon>Ornatilinea</taxon>
    </lineage>
</organism>
<dbReference type="Pfam" id="PF05222">
    <property type="entry name" value="AlaDh_PNT_N"/>
    <property type="match status" value="1"/>
</dbReference>
<dbReference type="SUPFAM" id="SSF52283">
    <property type="entry name" value="Formate/glycerate dehydrogenase catalytic domain-like"/>
    <property type="match status" value="1"/>
</dbReference>
<evidence type="ECO:0000259" key="1">
    <source>
        <dbReference type="SMART" id="SM01003"/>
    </source>
</evidence>
<dbReference type="GO" id="GO:0000286">
    <property type="term" value="F:alanine dehydrogenase activity"/>
    <property type="evidence" value="ECO:0007669"/>
    <property type="project" value="TreeGrafter"/>
</dbReference>
<dbReference type="GO" id="GO:0005886">
    <property type="term" value="C:plasma membrane"/>
    <property type="evidence" value="ECO:0007669"/>
    <property type="project" value="TreeGrafter"/>
</dbReference>
<dbReference type="STRING" id="1134406.ADN00_03325"/>
<dbReference type="RefSeq" id="WP_075061543.1">
    <property type="nucleotide sequence ID" value="NZ_LGCL01000015.1"/>
</dbReference>
<dbReference type="PANTHER" id="PTHR42795">
    <property type="entry name" value="ALANINE DEHYDROGENASE"/>
    <property type="match status" value="1"/>
</dbReference>
<name>A0A0P6XA45_9CHLR</name>
<evidence type="ECO:0000313" key="3">
    <source>
        <dbReference type="Proteomes" id="UP000050417"/>
    </source>
</evidence>
<dbReference type="PANTHER" id="PTHR42795:SF1">
    <property type="entry name" value="ALANINE DEHYDROGENASE"/>
    <property type="match status" value="1"/>
</dbReference>
<dbReference type="GO" id="GO:0006524">
    <property type="term" value="P:alanine catabolic process"/>
    <property type="evidence" value="ECO:0007669"/>
    <property type="project" value="TreeGrafter"/>
</dbReference>
<sequence>MYHRISIGLARMHAEKNERRDFLPEFVGQLENNGYDVLLEEGYGSGLGLSKDAYLAAAPGAVFASKKHIFQQDYVLVLRYPGDEIVQQMQPGSCLISMLHYPTRPHRVKFLRDLGVNGISLDSLADDNGRRLVENLRAVAWNGVGVAFDLMEQIYPAPGLGSPRREAVRVVLLGAGAVGHHAVQAAIHYGDPARHRRLASEGAPGVLVQVVDYDLTGRVEVMRPLLKTADLLIDATSRINPSKPVIPNEWIGEMPGHAILLDLSVDPYDFQIEPPIVKGIEGVPQGNLDQYIFAPDSPAFERVPAGVDTRNRRHSVSCYSWPGIKPGECMEVYGNQLRPLLRTLIESGGLERIPPDGNFFQRALYRASLAHWDER</sequence>
<dbReference type="InterPro" id="IPR007886">
    <property type="entry name" value="AlaDH/PNT_N"/>
</dbReference>
<dbReference type="EMBL" id="LGCL01000015">
    <property type="protein sequence ID" value="KPL78944.1"/>
    <property type="molecule type" value="Genomic_DNA"/>
</dbReference>